<dbReference type="GO" id="GO:0030288">
    <property type="term" value="C:outer membrane-bounded periplasmic space"/>
    <property type="evidence" value="ECO:0007669"/>
    <property type="project" value="TreeGrafter"/>
</dbReference>
<dbReference type="Proteomes" id="UP000183561">
    <property type="component" value="Unassembled WGS sequence"/>
</dbReference>
<feature type="signal peptide" evidence="3">
    <location>
        <begin position="1"/>
        <end position="28"/>
    </location>
</feature>
<dbReference type="PANTHER" id="PTHR30036:SF1">
    <property type="entry name" value="D-XYLOSE-BINDING PERIPLASMIC PROTEIN"/>
    <property type="match status" value="1"/>
</dbReference>
<reference evidence="6" key="1">
    <citation type="submission" date="2016-10" db="EMBL/GenBank/DDBJ databases">
        <authorList>
            <person name="Varghese N."/>
            <person name="Submissions S."/>
        </authorList>
    </citation>
    <scope>NUCLEOTIDE SEQUENCE [LARGE SCALE GENOMIC DNA]</scope>
    <source>
        <strain evidence="6">DSM 44498</strain>
    </source>
</reference>
<dbReference type="PANTHER" id="PTHR30036">
    <property type="entry name" value="D-XYLOSE-BINDING PERIPLASMIC PROTEIN"/>
    <property type="match status" value="1"/>
</dbReference>
<organism evidence="5 6">
    <name type="scientific">Rhodococcus koreensis</name>
    <dbReference type="NCBI Taxonomy" id="99653"/>
    <lineage>
        <taxon>Bacteria</taxon>
        <taxon>Bacillati</taxon>
        <taxon>Actinomycetota</taxon>
        <taxon>Actinomycetes</taxon>
        <taxon>Mycobacteriales</taxon>
        <taxon>Nocardiaceae</taxon>
        <taxon>Rhodococcus</taxon>
    </lineage>
</organism>
<dbReference type="InterPro" id="IPR025997">
    <property type="entry name" value="SBP_2_dom"/>
</dbReference>
<dbReference type="AlphaFoldDB" id="A0A1H5CE59"/>
<accession>A0A1H5CE59</accession>
<evidence type="ECO:0000256" key="1">
    <source>
        <dbReference type="ARBA" id="ARBA00004196"/>
    </source>
</evidence>
<evidence type="ECO:0000256" key="3">
    <source>
        <dbReference type="SAM" id="SignalP"/>
    </source>
</evidence>
<dbReference type="EMBL" id="FNSV01000005">
    <property type="protein sequence ID" value="SED64758.1"/>
    <property type="molecule type" value="Genomic_DNA"/>
</dbReference>
<evidence type="ECO:0000256" key="2">
    <source>
        <dbReference type="ARBA" id="ARBA00022729"/>
    </source>
</evidence>
<dbReference type="Gene3D" id="3.40.50.2300">
    <property type="match status" value="2"/>
</dbReference>
<name>A0A1H5CE59_9NOCA</name>
<keyword evidence="6" id="KW-1185">Reference proteome</keyword>
<feature type="domain" description="Periplasmic binding protein" evidence="4">
    <location>
        <begin position="41"/>
        <end position="305"/>
    </location>
</feature>
<feature type="chain" id="PRO_5010231080" evidence="3">
    <location>
        <begin position="29"/>
        <end position="367"/>
    </location>
</feature>
<gene>
    <name evidence="5" type="ORF">SAMN04490239_9134</name>
</gene>
<protein>
    <submittedName>
        <fullName evidence="5">Monosaccharide ABC transporter substrate-binding protein, CUT2 family</fullName>
    </submittedName>
</protein>
<keyword evidence="2 3" id="KW-0732">Signal</keyword>
<dbReference type="InterPro" id="IPR028082">
    <property type="entry name" value="Peripla_BP_I"/>
</dbReference>
<dbReference type="RefSeq" id="WP_244163817.1">
    <property type="nucleotide sequence ID" value="NZ_FNSV01000005.1"/>
</dbReference>
<evidence type="ECO:0000313" key="5">
    <source>
        <dbReference type="EMBL" id="SED64758.1"/>
    </source>
</evidence>
<dbReference type="PROSITE" id="PS51257">
    <property type="entry name" value="PROKAR_LIPOPROTEIN"/>
    <property type="match status" value="1"/>
</dbReference>
<evidence type="ECO:0000313" key="6">
    <source>
        <dbReference type="Proteomes" id="UP000183561"/>
    </source>
</evidence>
<dbReference type="Pfam" id="PF13407">
    <property type="entry name" value="Peripla_BP_4"/>
    <property type="match status" value="1"/>
</dbReference>
<proteinExistence type="predicted"/>
<dbReference type="GO" id="GO:0030246">
    <property type="term" value="F:carbohydrate binding"/>
    <property type="evidence" value="ECO:0007669"/>
    <property type="project" value="TreeGrafter"/>
</dbReference>
<comment type="subcellular location">
    <subcellularLocation>
        <location evidence="1">Cell envelope</location>
    </subcellularLocation>
</comment>
<evidence type="ECO:0000259" key="4">
    <source>
        <dbReference type="Pfam" id="PF13407"/>
    </source>
</evidence>
<dbReference type="InterPro" id="IPR050555">
    <property type="entry name" value="Bact_Solute-Bind_Prot2"/>
</dbReference>
<dbReference type="SUPFAM" id="SSF53822">
    <property type="entry name" value="Periplasmic binding protein-like I"/>
    <property type="match status" value="1"/>
</dbReference>
<sequence>MKTSIVNARVRAFGVAASVAAMVLGACAAPPPGDDGAKKVYFFLPNTTTTRFMERDEPLFTDFLELFAPKATVTVRNAEGDPGRQQSQVESAIADGASVLVLISADARFSGGALTAAADANVPVVLYDHDAVGGPAEVQVIFDPLEVGRRQGSRAADLIAAMPGDGLKIARVQGNLGEYGTRQFQLGQNEYLQPLIDSGKIRVVCETTIDDWDPAEGQAFADECLTRENNDIDLFVTMNDDLAGGIVAALAGRGLAGRIPVTGGQDANLAALQLIAQGSLDNTIFKNLSDQAKVAAQLTTSILHGDGVPEDMINGTIDNQYMAVPTVFLPIQNITKDNLHVVVNSGFYTWQQICAPDPASTVCREHD</sequence>